<evidence type="ECO:0000313" key="2">
    <source>
        <dbReference type="Proteomes" id="UP000252519"/>
    </source>
</evidence>
<accession>A0A368GHF9</accession>
<dbReference type="AlphaFoldDB" id="A0A368GHF9"/>
<reference evidence="1 2" key="1">
    <citation type="submission" date="2014-10" db="EMBL/GenBank/DDBJ databases">
        <title>Draft genome of the hookworm Ancylostoma caninum.</title>
        <authorList>
            <person name="Mitreva M."/>
        </authorList>
    </citation>
    <scope>NUCLEOTIDE SEQUENCE [LARGE SCALE GENOMIC DNA]</scope>
    <source>
        <strain evidence="1 2">Baltimore</strain>
    </source>
</reference>
<protein>
    <submittedName>
        <fullName evidence="1">Uncharacterized protein</fullName>
    </submittedName>
</protein>
<evidence type="ECO:0000313" key="1">
    <source>
        <dbReference type="EMBL" id="RCN42490.1"/>
    </source>
</evidence>
<organism evidence="1 2">
    <name type="scientific">Ancylostoma caninum</name>
    <name type="common">Dog hookworm</name>
    <dbReference type="NCBI Taxonomy" id="29170"/>
    <lineage>
        <taxon>Eukaryota</taxon>
        <taxon>Metazoa</taxon>
        <taxon>Ecdysozoa</taxon>
        <taxon>Nematoda</taxon>
        <taxon>Chromadorea</taxon>
        <taxon>Rhabditida</taxon>
        <taxon>Rhabditina</taxon>
        <taxon>Rhabditomorpha</taxon>
        <taxon>Strongyloidea</taxon>
        <taxon>Ancylostomatidae</taxon>
        <taxon>Ancylostomatinae</taxon>
        <taxon>Ancylostoma</taxon>
    </lineage>
</organism>
<comment type="caution">
    <text evidence="1">The sequence shown here is derived from an EMBL/GenBank/DDBJ whole genome shotgun (WGS) entry which is preliminary data.</text>
</comment>
<dbReference type="Proteomes" id="UP000252519">
    <property type="component" value="Unassembled WGS sequence"/>
</dbReference>
<proteinExistence type="predicted"/>
<keyword evidence="2" id="KW-1185">Reference proteome</keyword>
<sequence length="48" mass="5264">MLFACTQTSRLAHEKISERVSGLTTGSWCAAVISYEQTQATTQILETT</sequence>
<gene>
    <name evidence="1" type="ORF">ANCCAN_11524</name>
</gene>
<dbReference type="EMBL" id="JOJR01000191">
    <property type="protein sequence ID" value="RCN42490.1"/>
    <property type="molecule type" value="Genomic_DNA"/>
</dbReference>
<name>A0A368GHF9_ANCCA</name>